<dbReference type="InterPro" id="IPR011006">
    <property type="entry name" value="CheY-like_superfamily"/>
</dbReference>
<dbReference type="GO" id="GO:0000160">
    <property type="term" value="P:phosphorelay signal transduction system"/>
    <property type="evidence" value="ECO:0007669"/>
    <property type="project" value="UniProtKB-KW"/>
</dbReference>
<feature type="domain" description="HTH araC/xylS-type" evidence="10">
    <location>
        <begin position="440"/>
        <end position="538"/>
    </location>
</feature>
<keyword evidence="2" id="KW-0963">Cytoplasm</keyword>
<evidence type="ECO:0000313" key="13">
    <source>
        <dbReference type="Proteomes" id="UP001153387"/>
    </source>
</evidence>
<dbReference type="Pfam" id="PF00072">
    <property type="entry name" value="Response_reg"/>
    <property type="match status" value="1"/>
</dbReference>
<keyword evidence="5" id="KW-0805">Transcription regulation</keyword>
<evidence type="ECO:0000256" key="7">
    <source>
        <dbReference type="ARBA" id="ARBA00023163"/>
    </source>
</evidence>
<keyword evidence="6" id="KW-0238">DNA-binding</keyword>
<evidence type="ECO:0000313" key="12">
    <source>
        <dbReference type="EMBL" id="MDG0791840.1"/>
    </source>
</evidence>
<keyword evidence="3 8" id="KW-0597">Phosphoprotein</keyword>
<dbReference type="GO" id="GO:0043565">
    <property type="term" value="F:sequence-specific DNA binding"/>
    <property type="evidence" value="ECO:0007669"/>
    <property type="project" value="InterPro"/>
</dbReference>
<keyword evidence="13" id="KW-1185">Reference proteome</keyword>
<feature type="region of interest" description="Disordered" evidence="9">
    <location>
        <begin position="539"/>
        <end position="558"/>
    </location>
</feature>
<dbReference type="Gene3D" id="1.10.10.60">
    <property type="entry name" value="Homeodomain-like"/>
    <property type="match status" value="2"/>
</dbReference>
<organism evidence="12 13">
    <name type="scientific">Cohnella ginsengisoli</name>
    <dbReference type="NCBI Taxonomy" id="425004"/>
    <lineage>
        <taxon>Bacteria</taxon>
        <taxon>Bacillati</taxon>
        <taxon>Bacillota</taxon>
        <taxon>Bacilli</taxon>
        <taxon>Bacillales</taxon>
        <taxon>Paenibacillaceae</taxon>
        <taxon>Cohnella</taxon>
    </lineage>
</organism>
<dbReference type="PROSITE" id="PS50110">
    <property type="entry name" value="RESPONSE_REGULATORY"/>
    <property type="match status" value="1"/>
</dbReference>
<reference evidence="12 13" key="1">
    <citation type="submission" date="2022-10" db="EMBL/GenBank/DDBJ databases">
        <title>Comparative genomic analysis of Cohnella hashimotonis sp. nov., isolated from the International Space Station.</title>
        <authorList>
            <person name="Simpson A."/>
            <person name="Venkateswaran K."/>
        </authorList>
    </citation>
    <scope>NUCLEOTIDE SEQUENCE [LARGE SCALE GENOMIC DNA]</scope>
    <source>
        <strain evidence="12 13">DSM 18997</strain>
    </source>
</reference>
<dbReference type="Pfam" id="PF17853">
    <property type="entry name" value="GGDEF_2"/>
    <property type="match status" value="1"/>
</dbReference>
<keyword evidence="7" id="KW-0804">Transcription</keyword>
<dbReference type="PROSITE" id="PS01124">
    <property type="entry name" value="HTH_ARAC_FAMILY_2"/>
    <property type="match status" value="1"/>
</dbReference>
<evidence type="ECO:0000256" key="3">
    <source>
        <dbReference type="ARBA" id="ARBA00022553"/>
    </source>
</evidence>
<feature type="domain" description="Response regulatory" evidence="11">
    <location>
        <begin position="4"/>
        <end position="121"/>
    </location>
</feature>
<dbReference type="SUPFAM" id="SSF46689">
    <property type="entry name" value="Homeodomain-like"/>
    <property type="match status" value="2"/>
</dbReference>
<dbReference type="InterPro" id="IPR018062">
    <property type="entry name" value="HTH_AraC-typ_CS"/>
</dbReference>
<gene>
    <name evidence="12" type="ORF">OMP38_13940</name>
</gene>
<dbReference type="SUPFAM" id="SSF52172">
    <property type="entry name" value="CheY-like"/>
    <property type="match status" value="1"/>
</dbReference>
<evidence type="ECO:0000259" key="11">
    <source>
        <dbReference type="PROSITE" id="PS50110"/>
    </source>
</evidence>
<dbReference type="InterPro" id="IPR041522">
    <property type="entry name" value="CdaR_GGDEF"/>
</dbReference>
<comment type="caution">
    <text evidence="12">The sequence shown here is derived from an EMBL/GenBank/DDBJ whole genome shotgun (WGS) entry which is preliminary data.</text>
</comment>
<dbReference type="PROSITE" id="PS00041">
    <property type="entry name" value="HTH_ARAC_FAMILY_1"/>
    <property type="match status" value="1"/>
</dbReference>
<dbReference type="InterPro" id="IPR018060">
    <property type="entry name" value="HTH_AraC"/>
</dbReference>
<dbReference type="Proteomes" id="UP001153387">
    <property type="component" value="Unassembled WGS sequence"/>
</dbReference>
<dbReference type="InterPro" id="IPR020449">
    <property type="entry name" value="Tscrpt_reg_AraC-type_HTH"/>
</dbReference>
<dbReference type="GO" id="GO:0003700">
    <property type="term" value="F:DNA-binding transcription factor activity"/>
    <property type="evidence" value="ECO:0007669"/>
    <property type="project" value="InterPro"/>
</dbReference>
<dbReference type="Gene3D" id="3.40.50.2300">
    <property type="match status" value="1"/>
</dbReference>
<protein>
    <submittedName>
        <fullName evidence="12">Response regulator</fullName>
    </submittedName>
</protein>
<dbReference type="RefSeq" id="WP_277565686.1">
    <property type="nucleotide sequence ID" value="NZ_JAPDHZ010000003.1"/>
</dbReference>
<feature type="modified residue" description="4-aspartylphosphate" evidence="8">
    <location>
        <position position="56"/>
    </location>
</feature>
<dbReference type="GO" id="GO:0005737">
    <property type="term" value="C:cytoplasm"/>
    <property type="evidence" value="ECO:0007669"/>
    <property type="project" value="UniProtKB-SubCell"/>
</dbReference>
<evidence type="ECO:0000256" key="4">
    <source>
        <dbReference type="ARBA" id="ARBA00023012"/>
    </source>
</evidence>
<keyword evidence="4" id="KW-0902">Two-component regulatory system</keyword>
<dbReference type="PANTHER" id="PTHR42713">
    <property type="entry name" value="HISTIDINE KINASE-RELATED"/>
    <property type="match status" value="1"/>
</dbReference>
<evidence type="ECO:0000256" key="2">
    <source>
        <dbReference type="ARBA" id="ARBA00022490"/>
    </source>
</evidence>
<dbReference type="SMART" id="SM00342">
    <property type="entry name" value="HTH_ARAC"/>
    <property type="match status" value="1"/>
</dbReference>
<evidence type="ECO:0000256" key="5">
    <source>
        <dbReference type="ARBA" id="ARBA00023015"/>
    </source>
</evidence>
<evidence type="ECO:0000259" key="10">
    <source>
        <dbReference type="PROSITE" id="PS01124"/>
    </source>
</evidence>
<evidence type="ECO:0000256" key="6">
    <source>
        <dbReference type="ARBA" id="ARBA00023125"/>
    </source>
</evidence>
<dbReference type="CDD" id="cd17536">
    <property type="entry name" value="REC_YesN-like"/>
    <property type="match status" value="1"/>
</dbReference>
<evidence type="ECO:0000256" key="8">
    <source>
        <dbReference type="PROSITE-ProRule" id="PRU00169"/>
    </source>
</evidence>
<comment type="subcellular location">
    <subcellularLocation>
        <location evidence="1">Cytoplasm</location>
    </subcellularLocation>
</comment>
<evidence type="ECO:0000256" key="1">
    <source>
        <dbReference type="ARBA" id="ARBA00004496"/>
    </source>
</evidence>
<proteinExistence type="predicted"/>
<dbReference type="SMART" id="SM00448">
    <property type="entry name" value="REC"/>
    <property type="match status" value="1"/>
</dbReference>
<dbReference type="PRINTS" id="PR00032">
    <property type="entry name" value="HTHARAC"/>
</dbReference>
<dbReference type="PANTHER" id="PTHR42713:SF3">
    <property type="entry name" value="TRANSCRIPTIONAL REGULATORY PROTEIN HPTR"/>
    <property type="match status" value="1"/>
</dbReference>
<dbReference type="EMBL" id="JAPDHZ010000003">
    <property type="protein sequence ID" value="MDG0791840.1"/>
    <property type="molecule type" value="Genomic_DNA"/>
</dbReference>
<sequence length="558" mass="62449">MQLNVMIVDDEAYIRSGIKAKIDWERMGLFVAVEASDGAEALQAIERGGIDLVITDITMPVMDGLALIRRATELGSAAKFIIVSGYGEFEYARTAMKYGISEYLLKPLKSEELEASLERIKAECLADEQAWQKESASREETKRKEESLLHWLSGSYTRPGDGDGGKAPQPAPEWAAGSMLVGVMKADVLNDVHDAQVPGPGAGRTPTFYRDVETAFQALSEQTGGCWVVRSVRPEHDFIVLFQPALPGGKDKLIRALVPFLEQLERKIGVRFTVGLGSVHDQAEAVRDSYREALFAVKERILPWTGKVIDYARIPVRADKPNFSADTRLLLRFLKEKKWDKAKAHIDHMFRQAVQKKSLSNHNDAYELFIEIYFTIKQFSQEEAAVHADAGAAHTGADLTDIVSAFCHTDQMTDWLYQYLESACRHLIGGQDASGKEIVYRVKAYIREFCSSDLTLNAISEKYHINPIYFSRIFKTYVGESFNSYITRVRMEEARSLMGTTSLRLQEIAEIVGYDDSKYFSKVFKKFFGVSPSQYAESQGAQTKEDSAANDAAAITKV</sequence>
<name>A0A9X4QNR7_9BACL</name>
<evidence type="ECO:0000256" key="9">
    <source>
        <dbReference type="SAM" id="MobiDB-lite"/>
    </source>
</evidence>
<dbReference type="InterPro" id="IPR009057">
    <property type="entry name" value="Homeodomain-like_sf"/>
</dbReference>
<accession>A0A9X4QNR7</accession>
<dbReference type="InterPro" id="IPR051552">
    <property type="entry name" value="HptR"/>
</dbReference>
<dbReference type="Pfam" id="PF12833">
    <property type="entry name" value="HTH_18"/>
    <property type="match status" value="1"/>
</dbReference>
<dbReference type="InterPro" id="IPR001789">
    <property type="entry name" value="Sig_transdc_resp-reg_receiver"/>
</dbReference>
<dbReference type="AlphaFoldDB" id="A0A9X4QNR7"/>